<sequence length="178" mass="20234">MRFRFGIVLAFLLLAKAQVPLPGPLYGPLRAKEFLPPNLVVLESGHRLLLGGVEFPHWGDGRYLQAQLRRRSLDPKAFAHRASESLLCVGRTEEEVYLELEPVEGQGFLAHLFVRQRESQEYLLDRPLFAYQGFSLDHLGLLWVRTGCAWAAPTGRYAGLLREAEEAARREGRGIWRP</sequence>
<gene>
    <name evidence="1" type="ORF">ENM28_04065</name>
</gene>
<reference evidence="1" key="1">
    <citation type="journal article" date="2020" name="mSystems">
        <title>Genome- and Community-Level Interaction Insights into Carbon Utilization and Element Cycling Functions of Hydrothermarchaeota in Hydrothermal Sediment.</title>
        <authorList>
            <person name="Zhou Z."/>
            <person name="Liu Y."/>
            <person name="Xu W."/>
            <person name="Pan J."/>
            <person name="Luo Z.H."/>
            <person name="Li M."/>
        </authorList>
    </citation>
    <scope>NUCLEOTIDE SEQUENCE [LARGE SCALE GENOMIC DNA]</scope>
    <source>
        <strain evidence="1">SpSt-1071</strain>
    </source>
</reference>
<proteinExistence type="predicted"/>
<evidence type="ECO:0008006" key="2">
    <source>
        <dbReference type="Google" id="ProtNLM"/>
    </source>
</evidence>
<dbReference type="SUPFAM" id="SSF50199">
    <property type="entry name" value="Staphylococcal nuclease"/>
    <property type="match status" value="1"/>
</dbReference>
<protein>
    <recommendedName>
        <fullName evidence="2">TNase-like domain-containing protein</fullName>
    </recommendedName>
</protein>
<accession>A0A7C5REN2</accession>
<dbReference type="EMBL" id="DRXE01000157">
    <property type="protein sequence ID" value="HHM67883.1"/>
    <property type="molecule type" value="Genomic_DNA"/>
</dbReference>
<comment type="caution">
    <text evidence="1">The sequence shown here is derived from an EMBL/GenBank/DDBJ whole genome shotgun (WGS) entry which is preliminary data.</text>
</comment>
<dbReference type="Gene3D" id="2.40.50.90">
    <property type="match status" value="1"/>
</dbReference>
<evidence type="ECO:0000313" key="1">
    <source>
        <dbReference type="EMBL" id="HHM67883.1"/>
    </source>
</evidence>
<dbReference type="AlphaFoldDB" id="A0A7C5REN2"/>
<organism evidence="1">
    <name type="scientific">Thermus caliditerrae</name>
    <dbReference type="NCBI Taxonomy" id="1330700"/>
    <lineage>
        <taxon>Bacteria</taxon>
        <taxon>Thermotogati</taxon>
        <taxon>Deinococcota</taxon>
        <taxon>Deinococci</taxon>
        <taxon>Thermales</taxon>
        <taxon>Thermaceae</taxon>
        <taxon>Thermus</taxon>
    </lineage>
</organism>
<name>A0A7C5REN2_9DEIN</name>
<dbReference type="InterPro" id="IPR035437">
    <property type="entry name" value="SNase_OB-fold_sf"/>
</dbReference>